<evidence type="ECO:0000313" key="3">
    <source>
        <dbReference type="EMBL" id="MEU5707873.1"/>
    </source>
</evidence>
<name>A0ABV3A7G8_9ACTN</name>
<comment type="caution">
    <text evidence="3">The sequence shown here is derived from an EMBL/GenBank/DDBJ whole genome shotgun (WGS) entry which is preliminary data.</text>
</comment>
<organism evidence="3 4">
    <name type="scientific">Streptomyces flaveolus</name>
    <dbReference type="NCBI Taxonomy" id="67297"/>
    <lineage>
        <taxon>Bacteria</taxon>
        <taxon>Bacillati</taxon>
        <taxon>Actinomycetota</taxon>
        <taxon>Actinomycetes</taxon>
        <taxon>Kitasatosporales</taxon>
        <taxon>Streptomycetaceae</taxon>
        <taxon>Streptomyces</taxon>
    </lineage>
</organism>
<keyword evidence="1" id="KW-0472">Membrane</keyword>
<gene>
    <name evidence="3" type="ORF">AB0H04_13520</name>
</gene>
<feature type="transmembrane region" description="Helical" evidence="1">
    <location>
        <begin position="443"/>
        <end position="466"/>
    </location>
</feature>
<dbReference type="Pfam" id="PF10145">
    <property type="entry name" value="PhageMin_Tail"/>
    <property type="match status" value="1"/>
</dbReference>
<feature type="transmembrane region" description="Helical" evidence="1">
    <location>
        <begin position="416"/>
        <end position="437"/>
    </location>
</feature>
<protein>
    <submittedName>
        <fullName evidence="3">Phage tail tape measure protein</fullName>
    </submittedName>
</protein>
<feature type="transmembrane region" description="Helical" evidence="1">
    <location>
        <begin position="356"/>
        <end position="377"/>
    </location>
</feature>
<keyword evidence="1" id="KW-0812">Transmembrane</keyword>
<feature type="transmembrane region" description="Helical" evidence="1">
    <location>
        <begin position="383"/>
        <end position="404"/>
    </location>
</feature>
<dbReference type="Proteomes" id="UP001551011">
    <property type="component" value="Unassembled WGS sequence"/>
</dbReference>
<dbReference type="InterPro" id="IPR010090">
    <property type="entry name" value="Phage_tape_meas"/>
</dbReference>
<keyword evidence="1" id="KW-1133">Transmembrane helix</keyword>
<feature type="transmembrane region" description="Helical" evidence="1">
    <location>
        <begin position="522"/>
        <end position="541"/>
    </location>
</feature>
<dbReference type="EMBL" id="JBFAEG010000008">
    <property type="protein sequence ID" value="MEU5707873.1"/>
    <property type="molecule type" value="Genomic_DNA"/>
</dbReference>
<evidence type="ECO:0000313" key="4">
    <source>
        <dbReference type="Proteomes" id="UP001551011"/>
    </source>
</evidence>
<evidence type="ECO:0000259" key="2">
    <source>
        <dbReference type="Pfam" id="PF10145"/>
    </source>
</evidence>
<keyword evidence="4" id="KW-1185">Reference proteome</keyword>
<proteinExistence type="predicted"/>
<reference evidence="3 4" key="1">
    <citation type="submission" date="2024-06" db="EMBL/GenBank/DDBJ databases">
        <title>The Natural Products Discovery Center: Release of the First 8490 Sequenced Strains for Exploring Actinobacteria Biosynthetic Diversity.</title>
        <authorList>
            <person name="Kalkreuter E."/>
            <person name="Kautsar S.A."/>
            <person name="Yang D."/>
            <person name="Bader C.D."/>
            <person name="Teijaro C.N."/>
            <person name="Fluegel L."/>
            <person name="Davis C.M."/>
            <person name="Simpson J.R."/>
            <person name="Lauterbach L."/>
            <person name="Steele A.D."/>
            <person name="Gui C."/>
            <person name="Meng S."/>
            <person name="Li G."/>
            <person name="Viehrig K."/>
            <person name="Ye F."/>
            <person name="Su P."/>
            <person name="Kiefer A.F."/>
            <person name="Nichols A."/>
            <person name="Cepeda A.J."/>
            <person name="Yan W."/>
            <person name="Fan B."/>
            <person name="Jiang Y."/>
            <person name="Adhikari A."/>
            <person name="Zheng C.-J."/>
            <person name="Schuster L."/>
            <person name="Cowan T.M."/>
            <person name="Smanski M.J."/>
            <person name="Chevrette M.G."/>
            <person name="De Carvalho L.P.S."/>
            <person name="Shen B."/>
        </authorList>
    </citation>
    <scope>NUCLEOTIDE SEQUENCE [LARGE SCALE GENOMIC DNA]</scope>
    <source>
        <strain evidence="3 4">NPDC020594</strain>
    </source>
</reference>
<sequence>MSDTSLVFNLVARDQTGETLSRVRERFDTAAAGIGAGVATALGAGVAASLDMSAANTKLAAQLGIGPEKAADLAKVAASVYSNAWGDSVDTVNEAIRGVYQNIGDTSQIEGDLEGVTTKALALAETFDQEVGPTTAAVGQLMRTGLAKNADEAFDIITAGFGTSANKADDFLDTINEYSVQFKRVGLDGKTAIGLIDQAIDAGARDSDQVADAIGQFGELALAGGSAVETAFKSIGLNADTIKAKLQQGGKSGQQALQMTLDALRGTKDEQLRLNAATALFGDPGTVMGDALFAMDPAGAAAASGMDKAAGSTDKLVDTMGGSGAKALEEFKRKAMTRLAEVSGGFVQFAMDNQGVFVPLTYTLMGLAGTVLVVRGAMATYSAVSALVAGANAIISASAWGVIGNWLRMNAIGLMAYARIAAGAVASALTTAAAWAGSALVSIGTWVLAVIRAALVSGAQFALMAVRAIAWAATMAAQWFIAMGPVGWVIAIIVGLVVLIVAKWDLVKKYTGIAWNWVWGKVRGAVSGILAAVAWISRIPGQVSGWFGRMKDAAVQKALALVAWMRGLPGQISRGLGSLGTLLYSKGVNVVQGLWNGIKSMGGWIKSQLISWAKSMIPGPIAKALGIASPSKVTTAQGRWIARGLVAGLTGSGKQVHAAATKLADIVRDAMAPGKKRTKALGTINTGAAQLMRLVNREATVAARLKNTNKQLADMIKARDKLAADVKKGVLDAANITQNPNGGAVTGDTILTGLQTKLAQAKQFAADLARLRKKGVRADLIAQIAQAGVEGGSAAAAALASADKGTIKQINSTQGQLVTAADKAGSVAGDAMYGAGIHAAQGVVKGLQSQQKAIEKQMLKIADGMKNAIKKALGIRSPSTLMADQVGRFIPPGVIQGMQQTAPQLDAAMRQLVRPELAGQSRQPLTTGMAPLIGGPAAGGVVVVRFETAGAENDFHRLIRNITRVKGRGNVQIAFGQGG</sequence>
<accession>A0ABV3A7G8</accession>
<evidence type="ECO:0000256" key="1">
    <source>
        <dbReference type="SAM" id="Phobius"/>
    </source>
</evidence>
<feature type="transmembrane region" description="Helical" evidence="1">
    <location>
        <begin position="478"/>
        <end position="502"/>
    </location>
</feature>
<feature type="domain" description="Phage tail tape measure protein" evidence="2">
    <location>
        <begin position="111"/>
        <end position="282"/>
    </location>
</feature>
<dbReference type="RefSeq" id="WP_359256138.1">
    <property type="nucleotide sequence ID" value="NZ_JBFAEG010000008.1"/>
</dbReference>